<dbReference type="Proteomes" id="UP000199245">
    <property type="component" value="Unassembled WGS sequence"/>
</dbReference>
<feature type="region of interest" description="Disordered" evidence="1">
    <location>
        <begin position="45"/>
        <end position="86"/>
    </location>
</feature>
<name>A0A1G6YXS9_9BRAD</name>
<evidence type="ECO:0000313" key="3">
    <source>
        <dbReference type="Proteomes" id="UP000199245"/>
    </source>
</evidence>
<evidence type="ECO:0000313" key="2">
    <source>
        <dbReference type="EMBL" id="SDD95121.1"/>
    </source>
</evidence>
<organism evidence="2 3">
    <name type="scientific">Bradyrhizobium brasilense</name>
    <dbReference type="NCBI Taxonomy" id="1419277"/>
    <lineage>
        <taxon>Bacteria</taxon>
        <taxon>Pseudomonadati</taxon>
        <taxon>Pseudomonadota</taxon>
        <taxon>Alphaproteobacteria</taxon>
        <taxon>Hyphomicrobiales</taxon>
        <taxon>Nitrobacteraceae</taxon>
        <taxon>Bradyrhizobium</taxon>
    </lineage>
</organism>
<proteinExistence type="predicted"/>
<evidence type="ECO:0000256" key="1">
    <source>
        <dbReference type="SAM" id="MobiDB-lite"/>
    </source>
</evidence>
<sequence length="86" mass="9545">MRPSIVDQAGRTMAKKNWIKKAVPESRRGVFKKKAEAAGKTTREYAAEHAGDSGTLGKEARLAQTLMGMRKKKSAKLYDHPRSSRS</sequence>
<reference evidence="2 3" key="1">
    <citation type="submission" date="2016-10" db="EMBL/GenBank/DDBJ databases">
        <authorList>
            <person name="de Groot N.N."/>
        </authorList>
    </citation>
    <scope>NUCLEOTIDE SEQUENCE [LARGE SCALE GENOMIC DNA]</scope>
    <source>
        <strain evidence="2 3">R5</strain>
    </source>
</reference>
<gene>
    <name evidence="2" type="ORF">SAMN05216337_1017136</name>
</gene>
<dbReference type="AlphaFoldDB" id="A0A1G6YXS9"/>
<accession>A0A1G6YXS9</accession>
<protein>
    <submittedName>
        <fullName evidence="2">Uncharacterized protein</fullName>
    </submittedName>
</protein>
<dbReference type="EMBL" id="FMZW01000017">
    <property type="protein sequence ID" value="SDD95121.1"/>
    <property type="molecule type" value="Genomic_DNA"/>
</dbReference>
<dbReference type="RefSeq" id="WP_092084065.1">
    <property type="nucleotide sequence ID" value="NZ_FMZW01000017.1"/>
</dbReference>
<feature type="compositionally biased region" description="Basic and acidic residues" evidence="1">
    <location>
        <begin position="76"/>
        <end position="86"/>
    </location>
</feature>